<keyword evidence="1" id="KW-0812">Transmembrane</keyword>
<proteinExistence type="predicted"/>
<dbReference type="AlphaFoldDB" id="A0A2J6PV80"/>
<dbReference type="PANTHER" id="PTHR35179:SF2">
    <property type="entry name" value="START DOMAIN-CONTAINING PROTEIN"/>
    <property type="match status" value="1"/>
</dbReference>
<dbReference type="OrthoDB" id="5393654at2759"/>
<evidence type="ECO:0000313" key="3">
    <source>
        <dbReference type="Proteomes" id="UP000235672"/>
    </source>
</evidence>
<evidence type="ECO:0000256" key="1">
    <source>
        <dbReference type="SAM" id="Phobius"/>
    </source>
</evidence>
<dbReference type="PANTHER" id="PTHR35179">
    <property type="entry name" value="PROTEIN CBG02620"/>
    <property type="match status" value="1"/>
</dbReference>
<sequence length="272" mass="30617">MPSNDDSIAVDLTIVLAPFQGVEPGTSPQSYTSFYLGVVERISPASVKILHVLRTIVIRRVSSAILIAVVIIDIIITVFEPDLRESRDIKSEGFAPRPAKIFLPARDGANNKYKPPHAKSLVDWASGKLIKFVNVSDLLNVETSPKIERCEYLTLYRWLDRPKHLKILVPGSTPLWSPSPSTTKRLNEDSGEYFRDPNAARYPRYPIEPVFRALLAIHPDANLSSFDIVGCGSTLGNLFHFCAGIDKDFRFDIDRIRDTVFFIRRESSPMLF</sequence>
<dbReference type="STRING" id="1745343.A0A2J6PV80"/>
<name>A0A2J6PV80_9HELO</name>
<feature type="transmembrane region" description="Helical" evidence="1">
    <location>
        <begin position="61"/>
        <end position="79"/>
    </location>
</feature>
<gene>
    <name evidence="2" type="ORF">NA56DRAFT_707337</name>
</gene>
<protein>
    <submittedName>
        <fullName evidence="2">Uncharacterized protein</fullName>
    </submittedName>
</protein>
<reference evidence="2 3" key="1">
    <citation type="submission" date="2016-05" db="EMBL/GenBank/DDBJ databases">
        <title>A degradative enzymes factory behind the ericoid mycorrhizal symbiosis.</title>
        <authorList>
            <consortium name="DOE Joint Genome Institute"/>
            <person name="Martino E."/>
            <person name="Morin E."/>
            <person name="Grelet G."/>
            <person name="Kuo A."/>
            <person name="Kohler A."/>
            <person name="Daghino S."/>
            <person name="Barry K."/>
            <person name="Choi C."/>
            <person name="Cichocki N."/>
            <person name="Clum A."/>
            <person name="Copeland A."/>
            <person name="Hainaut M."/>
            <person name="Haridas S."/>
            <person name="Labutti K."/>
            <person name="Lindquist E."/>
            <person name="Lipzen A."/>
            <person name="Khouja H.-R."/>
            <person name="Murat C."/>
            <person name="Ohm R."/>
            <person name="Olson A."/>
            <person name="Spatafora J."/>
            <person name="Veneault-Fourrey C."/>
            <person name="Henrissat B."/>
            <person name="Grigoriev I."/>
            <person name="Martin F."/>
            <person name="Perotto S."/>
        </authorList>
    </citation>
    <scope>NUCLEOTIDE SEQUENCE [LARGE SCALE GENOMIC DNA]</scope>
    <source>
        <strain evidence="2 3">UAMH 7357</strain>
    </source>
</reference>
<keyword evidence="3" id="KW-1185">Reference proteome</keyword>
<keyword evidence="1" id="KW-1133">Transmembrane helix</keyword>
<accession>A0A2J6PV80</accession>
<keyword evidence="1" id="KW-0472">Membrane</keyword>
<evidence type="ECO:0000313" key="2">
    <source>
        <dbReference type="EMBL" id="PMD17932.1"/>
    </source>
</evidence>
<dbReference type="Proteomes" id="UP000235672">
    <property type="component" value="Unassembled WGS sequence"/>
</dbReference>
<organism evidence="2 3">
    <name type="scientific">Hyaloscypha hepaticicola</name>
    <dbReference type="NCBI Taxonomy" id="2082293"/>
    <lineage>
        <taxon>Eukaryota</taxon>
        <taxon>Fungi</taxon>
        <taxon>Dikarya</taxon>
        <taxon>Ascomycota</taxon>
        <taxon>Pezizomycotina</taxon>
        <taxon>Leotiomycetes</taxon>
        <taxon>Helotiales</taxon>
        <taxon>Hyaloscyphaceae</taxon>
        <taxon>Hyaloscypha</taxon>
    </lineage>
</organism>
<dbReference type="EMBL" id="KZ613497">
    <property type="protein sequence ID" value="PMD17932.1"/>
    <property type="molecule type" value="Genomic_DNA"/>
</dbReference>